<proteinExistence type="predicted"/>
<accession>A0AA37LHB4</accession>
<reference evidence="3 4" key="1">
    <citation type="submission" date="2022-03" db="EMBL/GenBank/DDBJ databases">
        <title>Genome data of Colletotrichum spp.</title>
        <authorList>
            <person name="Utami Y.D."/>
            <person name="Hiruma K."/>
        </authorList>
    </citation>
    <scope>NUCLEOTIDE SEQUENCE [LARGE SCALE GENOMIC DNA]</scope>
    <source>
        <strain evidence="3 4">MAFF 239500</strain>
    </source>
</reference>
<evidence type="ECO:0000313" key="3">
    <source>
        <dbReference type="EMBL" id="GKT45970.1"/>
    </source>
</evidence>
<organism evidence="3 4">
    <name type="scientific">Colletotrichum spaethianum</name>
    <dbReference type="NCBI Taxonomy" id="700344"/>
    <lineage>
        <taxon>Eukaryota</taxon>
        <taxon>Fungi</taxon>
        <taxon>Dikarya</taxon>
        <taxon>Ascomycota</taxon>
        <taxon>Pezizomycotina</taxon>
        <taxon>Sordariomycetes</taxon>
        <taxon>Hypocreomycetidae</taxon>
        <taxon>Glomerellales</taxon>
        <taxon>Glomerellaceae</taxon>
        <taxon>Colletotrichum</taxon>
        <taxon>Colletotrichum spaethianum species complex</taxon>
    </lineage>
</organism>
<evidence type="ECO:0000313" key="4">
    <source>
        <dbReference type="Proteomes" id="UP001055115"/>
    </source>
</evidence>
<protein>
    <submittedName>
        <fullName evidence="3">Uncharacterized protein</fullName>
    </submittedName>
</protein>
<gene>
    <name evidence="3" type="ORF">ColSpa_06151</name>
</gene>
<keyword evidence="2" id="KW-0732">Signal</keyword>
<keyword evidence="4" id="KW-1185">Reference proteome</keyword>
<dbReference type="EMBL" id="BQXU01000014">
    <property type="protein sequence ID" value="GKT45970.1"/>
    <property type="molecule type" value="Genomic_DNA"/>
</dbReference>
<name>A0AA37LHB4_9PEZI</name>
<dbReference type="AlphaFoldDB" id="A0AA37LHB4"/>
<dbReference type="RefSeq" id="XP_049128320.1">
    <property type="nucleotide sequence ID" value="XM_049272363.1"/>
</dbReference>
<feature type="region of interest" description="Disordered" evidence="1">
    <location>
        <begin position="74"/>
        <end position="96"/>
    </location>
</feature>
<evidence type="ECO:0000256" key="2">
    <source>
        <dbReference type="SAM" id="SignalP"/>
    </source>
</evidence>
<feature type="signal peptide" evidence="2">
    <location>
        <begin position="1"/>
        <end position="25"/>
    </location>
</feature>
<feature type="compositionally biased region" description="Low complexity" evidence="1">
    <location>
        <begin position="76"/>
        <end position="96"/>
    </location>
</feature>
<dbReference type="Proteomes" id="UP001055115">
    <property type="component" value="Unassembled WGS sequence"/>
</dbReference>
<feature type="chain" id="PRO_5041273541" evidence="2">
    <location>
        <begin position="26"/>
        <end position="96"/>
    </location>
</feature>
<dbReference type="GeneID" id="73326953"/>
<comment type="caution">
    <text evidence="3">The sequence shown here is derived from an EMBL/GenBank/DDBJ whole genome shotgun (WGS) entry which is preliminary data.</text>
</comment>
<sequence>MRKSTLVVALTAAVALLSSAKGVAADEDAAKRGQRAKFQLSAASANFKHGARSPSNPEGFVSYDYGYSYPPPSPPTTYAEKSSSAVTSLTSHSKGW</sequence>
<evidence type="ECO:0000256" key="1">
    <source>
        <dbReference type="SAM" id="MobiDB-lite"/>
    </source>
</evidence>